<dbReference type="CDD" id="cd00086">
    <property type="entry name" value="homeodomain"/>
    <property type="match status" value="1"/>
</dbReference>
<gene>
    <name evidence="10" type="primary">LOC111101640</name>
</gene>
<dbReference type="InterPro" id="IPR001356">
    <property type="entry name" value="HD"/>
</dbReference>
<proteinExistence type="predicted"/>
<dbReference type="KEGG" id="cvn:111101640"/>
<dbReference type="SMART" id="SM00389">
    <property type="entry name" value="HOX"/>
    <property type="match status" value="1"/>
</dbReference>
<feature type="region of interest" description="Disordered" evidence="7">
    <location>
        <begin position="408"/>
        <end position="429"/>
    </location>
</feature>
<feature type="domain" description="Homeobox" evidence="8">
    <location>
        <begin position="139"/>
        <end position="199"/>
    </location>
</feature>
<evidence type="ECO:0000256" key="6">
    <source>
        <dbReference type="RuleBase" id="RU000682"/>
    </source>
</evidence>
<feature type="region of interest" description="Disordered" evidence="7">
    <location>
        <begin position="611"/>
        <end position="632"/>
    </location>
</feature>
<dbReference type="PANTHER" id="PTHR45664:SF2">
    <property type="entry name" value="HOMEOTIC PROTEIN PROBOSCIPEDIA"/>
    <property type="match status" value="1"/>
</dbReference>
<feature type="compositionally biased region" description="Polar residues" evidence="7">
    <location>
        <begin position="116"/>
        <end position="129"/>
    </location>
</feature>
<dbReference type="PROSITE" id="PS00027">
    <property type="entry name" value="HOMEOBOX_1"/>
    <property type="match status" value="1"/>
</dbReference>
<keyword evidence="2 5" id="KW-0238">DNA-binding</keyword>
<keyword evidence="1" id="KW-0217">Developmental protein</keyword>
<protein>
    <submittedName>
        <fullName evidence="10">LOW QUALITY PROTEIN: homeobox protein Hox-B2a-like</fullName>
    </submittedName>
</protein>
<evidence type="ECO:0000313" key="9">
    <source>
        <dbReference type="Proteomes" id="UP000694844"/>
    </source>
</evidence>
<keyword evidence="4 5" id="KW-0539">Nucleus</keyword>
<evidence type="ECO:0000256" key="7">
    <source>
        <dbReference type="SAM" id="MobiDB-lite"/>
    </source>
</evidence>
<evidence type="ECO:0000256" key="4">
    <source>
        <dbReference type="ARBA" id="ARBA00023242"/>
    </source>
</evidence>
<comment type="subcellular location">
    <subcellularLocation>
        <location evidence="5 6">Nucleus</location>
    </subcellularLocation>
</comment>
<dbReference type="GeneID" id="111101640"/>
<dbReference type="InterPro" id="IPR009057">
    <property type="entry name" value="Homeodomain-like_sf"/>
</dbReference>
<dbReference type="InterPro" id="IPR017970">
    <property type="entry name" value="Homeobox_CS"/>
</dbReference>
<evidence type="ECO:0000256" key="2">
    <source>
        <dbReference type="ARBA" id="ARBA00023125"/>
    </source>
</evidence>
<feature type="compositionally biased region" description="Polar residues" evidence="7">
    <location>
        <begin position="311"/>
        <end position="340"/>
    </location>
</feature>
<reference evidence="9" key="1">
    <citation type="submission" date="2024-06" db="UniProtKB">
        <authorList>
            <consortium name="RefSeq"/>
        </authorList>
    </citation>
    <scope>NUCLEOTIDE SEQUENCE [LARGE SCALE GENOMIC DNA]</scope>
</reference>
<keyword evidence="3 5" id="KW-0371">Homeobox</keyword>
<dbReference type="OrthoDB" id="6159439at2759"/>
<feature type="DNA-binding region" description="Homeobox" evidence="5">
    <location>
        <begin position="141"/>
        <end position="200"/>
    </location>
</feature>
<feature type="compositionally biased region" description="Polar residues" evidence="7">
    <location>
        <begin position="95"/>
        <end position="107"/>
    </location>
</feature>
<dbReference type="PROSITE" id="PS50071">
    <property type="entry name" value="HOMEOBOX_2"/>
    <property type="match status" value="1"/>
</dbReference>
<dbReference type="SUPFAM" id="SSF46689">
    <property type="entry name" value="Homeodomain-like"/>
    <property type="match status" value="1"/>
</dbReference>
<dbReference type="InterPro" id="IPR020479">
    <property type="entry name" value="HD_metazoa"/>
</dbReference>
<dbReference type="Pfam" id="PF00046">
    <property type="entry name" value="Homeodomain"/>
    <property type="match status" value="1"/>
</dbReference>
<dbReference type="PANTHER" id="PTHR45664">
    <property type="entry name" value="PROTEIN ZERKNUELLT 1-RELATED"/>
    <property type="match status" value="1"/>
</dbReference>
<evidence type="ECO:0000256" key="5">
    <source>
        <dbReference type="PROSITE-ProRule" id="PRU00108"/>
    </source>
</evidence>
<feature type="region of interest" description="Disordered" evidence="7">
    <location>
        <begin position="198"/>
        <end position="230"/>
    </location>
</feature>
<feature type="region of interest" description="Disordered" evidence="7">
    <location>
        <begin position="305"/>
        <end position="351"/>
    </location>
</feature>
<evidence type="ECO:0000313" key="10">
    <source>
        <dbReference type="RefSeq" id="XP_022289925.1"/>
    </source>
</evidence>
<dbReference type="GO" id="GO:0005634">
    <property type="term" value="C:nucleus"/>
    <property type="evidence" value="ECO:0007669"/>
    <property type="project" value="UniProtKB-SubCell"/>
</dbReference>
<name>A0A8B8AFG9_CRAVI</name>
<dbReference type="Proteomes" id="UP000694844">
    <property type="component" value="Chromosome 1"/>
</dbReference>
<dbReference type="GO" id="GO:0000978">
    <property type="term" value="F:RNA polymerase II cis-regulatory region sequence-specific DNA binding"/>
    <property type="evidence" value="ECO:0007669"/>
    <property type="project" value="TreeGrafter"/>
</dbReference>
<sequence length="675" mass="75005">MTMDDRRESGFINSQPCIAEFMTSLPLINETLQPPSITSEGNPRSYCQQFTANHPPLPQHADPRGPGIVDPRGRENGGGKYPEFAWMKEKKNMRKNSNSTVPVSTGSEIDFPSPQPAITNTQSQPQESRSNSGSHSNGGGTRRLRTAYTNTQLLELEKEFHFNKYLCRPRRIEIAASLDLTERQVKVWFQNRRMKYKRQTQSQRQKAESDFKSMTYDGNLDSPMSSDESCDRMERRESYDSCNDNRDDLCSATDKASQEAMNSNLECDNDKHRRPRSADRLMVKTEGAPDVVELTVLSGRERFSDARRSNMSDLTDPQQRSPIGSVHSLNSPMSSASNMLPTPPVASSPLASPDVRTVDFADKILNDSELVSKSSLNGPSTNGGIVSKNACVKMTDMEGACLDTLNSNKSTHPTMRSPECTSPVTKDSGHMVHSNNNPVMEGNNVFQSYNSHDSSPGSYQSSYPNSMGYLQKQTPNFTQCGPESYYDSATEPAHRVGRFGGNGFNAWNYDGANPLNSQNANYHNNRIGFGMNGNHLYSPNFSRVNNFNPRENELQSLPSRHFNSRYMAKSSAYPQQMPGIDQHSSSSLYGSNYMESFSEGVNQVVNSPICQSPSRPALRPGDSVGRAPSGHGLEVHYSSDQYPVNNGYNEAGASSDFTSIFSEYFNSQQPEYQVI</sequence>
<dbReference type="Gene3D" id="1.10.10.60">
    <property type="entry name" value="Homeodomain-like"/>
    <property type="match status" value="1"/>
</dbReference>
<dbReference type="GO" id="GO:0048513">
    <property type="term" value="P:animal organ development"/>
    <property type="evidence" value="ECO:0007669"/>
    <property type="project" value="UniProtKB-ARBA"/>
</dbReference>
<accession>A0A8B8AFG9</accession>
<feature type="region of interest" description="Disordered" evidence="7">
    <location>
        <begin position="49"/>
        <end position="143"/>
    </location>
</feature>
<reference evidence="10" key="2">
    <citation type="submission" date="2025-08" db="UniProtKB">
        <authorList>
            <consortium name="RefSeq"/>
        </authorList>
    </citation>
    <scope>IDENTIFICATION</scope>
    <source>
        <tissue evidence="10">Whole sample</tissue>
    </source>
</reference>
<dbReference type="RefSeq" id="XP_022289925.1">
    <property type="nucleotide sequence ID" value="XM_022434217.1"/>
</dbReference>
<evidence type="ECO:0000259" key="8">
    <source>
        <dbReference type="PROSITE" id="PS50071"/>
    </source>
</evidence>
<dbReference type="GO" id="GO:0000981">
    <property type="term" value="F:DNA-binding transcription factor activity, RNA polymerase II-specific"/>
    <property type="evidence" value="ECO:0007669"/>
    <property type="project" value="InterPro"/>
</dbReference>
<evidence type="ECO:0000256" key="3">
    <source>
        <dbReference type="ARBA" id="ARBA00023155"/>
    </source>
</evidence>
<organism evidence="9 10">
    <name type="scientific">Crassostrea virginica</name>
    <name type="common">Eastern oyster</name>
    <dbReference type="NCBI Taxonomy" id="6565"/>
    <lineage>
        <taxon>Eukaryota</taxon>
        <taxon>Metazoa</taxon>
        <taxon>Spiralia</taxon>
        <taxon>Lophotrochozoa</taxon>
        <taxon>Mollusca</taxon>
        <taxon>Bivalvia</taxon>
        <taxon>Autobranchia</taxon>
        <taxon>Pteriomorphia</taxon>
        <taxon>Ostreida</taxon>
        <taxon>Ostreoidea</taxon>
        <taxon>Ostreidae</taxon>
        <taxon>Crassostrea</taxon>
    </lineage>
</organism>
<dbReference type="AlphaFoldDB" id="A0A8B8AFG9"/>
<evidence type="ECO:0000256" key="1">
    <source>
        <dbReference type="ARBA" id="ARBA00022473"/>
    </source>
</evidence>
<feature type="compositionally biased region" description="Polar residues" evidence="7">
    <location>
        <begin position="408"/>
        <end position="425"/>
    </location>
</feature>
<dbReference type="FunFam" id="1.10.10.60:FF:000176">
    <property type="entry name" value="pancreas/duodenum homeobox protein 1"/>
    <property type="match status" value="1"/>
</dbReference>
<keyword evidence="9" id="KW-1185">Reference proteome</keyword>
<dbReference type="PRINTS" id="PR00024">
    <property type="entry name" value="HOMEOBOX"/>
</dbReference>